<evidence type="ECO:0008006" key="4">
    <source>
        <dbReference type="Google" id="ProtNLM"/>
    </source>
</evidence>
<reference evidence="3" key="1">
    <citation type="journal article" date="2019" name="Int. J. Syst. Evol. Microbiol.">
        <title>The Global Catalogue of Microorganisms (GCM) 10K type strain sequencing project: providing services to taxonomists for standard genome sequencing and annotation.</title>
        <authorList>
            <consortium name="The Broad Institute Genomics Platform"/>
            <consortium name="The Broad Institute Genome Sequencing Center for Infectious Disease"/>
            <person name="Wu L."/>
            <person name="Ma J."/>
        </authorList>
    </citation>
    <scope>NUCLEOTIDE SEQUENCE [LARGE SCALE GENOMIC DNA]</scope>
    <source>
        <strain evidence="3">JCM 17705</strain>
    </source>
</reference>
<dbReference type="EMBL" id="BAABFT010000015">
    <property type="protein sequence ID" value="GAA4335311.1"/>
    <property type="molecule type" value="Genomic_DNA"/>
</dbReference>
<protein>
    <recommendedName>
        <fullName evidence="4">DUF4251 domain-containing protein</fullName>
    </recommendedName>
</protein>
<evidence type="ECO:0000256" key="1">
    <source>
        <dbReference type="SAM" id="SignalP"/>
    </source>
</evidence>
<feature type="chain" id="PRO_5045747311" description="DUF4251 domain-containing protein" evidence="1">
    <location>
        <begin position="20"/>
        <end position="199"/>
    </location>
</feature>
<name>A0ABP8H7L0_9SPHI</name>
<comment type="caution">
    <text evidence="2">The sequence shown here is derived from an EMBL/GenBank/DDBJ whole genome shotgun (WGS) entry which is preliminary data.</text>
</comment>
<sequence>MKKIFIYIAFICFGSCVHAQNGAINVKNNYTTLFEYGEPLKSGEDNFTNLFRNFPKFINNANKGIQLVSYKYVADIRNQDDAMRYLKKNEKLYLIDGQVSMKWDSAQVATSYITISFPSNGQLNARVSKTSVRKQVESIVSDINPGDRVYVLNFIAESQNYKFYMFVNPKTNVLLREGNFLGFDIPLYYADFYQKNLKY</sequence>
<proteinExistence type="predicted"/>
<dbReference type="Proteomes" id="UP001500582">
    <property type="component" value="Unassembled WGS sequence"/>
</dbReference>
<evidence type="ECO:0000313" key="3">
    <source>
        <dbReference type="Proteomes" id="UP001500582"/>
    </source>
</evidence>
<evidence type="ECO:0000313" key="2">
    <source>
        <dbReference type="EMBL" id="GAA4335311.1"/>
    </source>
</evidence>
<accession>A0ABP8H7L0</accession>
<dbReference type="RefSeq" id="WP_345213265.1">
    <property type="nucleotide sequence ID" value="NZ_BAABFT010000015.1"/>
</dbReference>
<gene>
    <name evidence="2" type="ORF">GCM10023149_43230</name>
</gene>
<feature type="signal peptide" evidence="1">
    <location>
        <begin position="1"/>
        <end position="19"/>
    </location>
</feature>
<organism evidence="2 3">
    <name type="scientific">Mucilaginibacter gynuensis</name>
    <dbReference type="NCBI Taxonomy" id="1302236"/>
    <lineage>
        <taxon>Bacteria</taxon>
        <taxon>Pseudomonadati</taxon>
        <taxon>Bacteroidota</taxon>
        <taxon>Sphingobacteriia</taxon>
        <taxon>Sphingobacteriales</taxon>
        <taxon>Sphingobacteriaceae</taxon>
        <taxon>Mucilaginibacter</taxon>
    </lineage>
</organism>
<keyword evidence="3" id="KW-1185">Reference proteome</keyword>
<keyword evidence="1" id="KW-0732">Signal</keyword>